<keyword evidence="5" id="KW-0539">Nucleus</keyword>
<dbReference type="CDD" id="cd00067">
    <property type="entry name" value="GAL4"/>
    <property type="match status" value="1"/>
</dbReference>
<keyword evidence="9" id="KW-1185">Reference proteome</keyword>
<dbReference type="PROSITE" id="PS50048">
    <property type="entry name" value="ZN2_CY6_FUNGAL_2"/>
    <property type="match status" value="1"/>
</dbReference>
<name>A0A9W9KWM9_9EURO</name>
<dbReference type="RefSeq" id="XP_056519298.1">
    <property type="nucleotide sequence ID" value="XM_056669468.1"/>
</dbReference>
<evidence type="ECO:0000256" key="4">
    <source>
        <dbReference type="ARBA" id="ARBA00023163"/>
    </source>
</evidence>
<dbReference type="GO" id="GO:0000981">
    <property type="term" value="F:DNA-binding transcription factor activity, RNA polymerase II-specific"/>
    <property type="evidence" value="ECO:0007669"/>
    <property type="project" value="InterPro"/>
</dbReference>
<reference evidence="8" key="2">
    <citation type="journal article" date="2023" name="IMA Fungus">
        <title>Comparative genomic study of the Penicillium genus elucidates a diverse pangenome and 15 lateral gene transfer events.</title>
        <authorList>
            <person name="Petersen C."/>
            <person name="Sorensen T."/>
            <person name="Nielsen M.R."/>
            <person name="Sondergaard T.E."/>
            <person name="Sorensen J.L."/>
            <person name="Fitzpatrick D.A."/>
            <person name="Frisvad J.C."/>
            <person name="Nielsen K.L."/>
        </authorList>
    </citation>
    <scope>NUCLEOTIDE SEQUENCE</scope>
    <source>
        <strain evidence="8">IBT 22155</strain>
    </source>
</reference>
<feature type="region of interest" description="Disordered" evidence="6">
    <location>
        <begin position="306"/>
        <end position="340"/>
    </location>
</feature>
<evidence type="ECO:0000256" key="3">
    <source>
        <dbReference type="ARBA" id="ARBA00023125"/>
    </source>
</evidence>
<dbReference type="AlphaFoldDB" id="A0A9W9KWM9"/>
<dbReference type="InterPro" id="IPR036864">
    <property type="entry name" value="Zn2-C6_fun-type_DNA-bd_sf"/>
</dbReference>
<gene>
    <name evidence="8" type="ORF">N7515_008724</name>
</gene>
<dbReference type="Proteomes" id="UP001149079">
    <property type="component" value="Unassembled WGS sequence"/>
</dbReference>
<protein>
    <recommendedName>
        <fullName evidence="7">Zn(2)-C6 fungal-type domain-containing protein</fullName>
    </recommendedName>
</protein>
<dbReference type="PANTHER" id="PTHR47540:SF6">
    <property type="entry name" value="ZN(II)2CYS6 TRANSCRIPTION FACTOR (EUROFUNG)"/>
    <property type="match status" value="1"/>
</dbReference>
<reference evidence="8" key="1">
    <citation type="submission" date="2022-11" db="EMBL/GenBank/DDBJ databases">
        <authorList>
            <person name="Petersen C."/>
        </authorList>
    </citation>
    <scope>NUCLEOTIDE SEQUENCE</scope>
    <source>
        <strain evidence="8">IBT 22155</strain>
    </source>
</reference>
<dbReference type="OrthoDB" id="4330117at2759"/>
<accession>A0A9W9KWM9</accession>
<dbReference type="GO" id="GO:0005634">
    <property type="term" value="C:nucleus"/>
    <property type="evidence" value="ECO:0007669"/>
    <property type="project" value="UniProtKB-SubCell"/>
</dbReference>
<dbReference type="Pfam" id="PF00172">
    <property type="entry name" value="Zn_clus"/>
    <property type="match status" value="1"/>
</dbReference>
<dbReference type="InterPro" id="IPR001138">
    <property type="entry name" value="Zn2Cys6_DnaBD"/>
</dbReference>
<dbReference type="PANTHER" id="PTHR47540">
    <property type="entry name" value="THIAMINE REPRESSIBLE GENES REGULATORY PROTEIN THI5"/>
    <property type="match status" value="1"/>
</dbReference>
<evidence type="ECO:0000256" key="2">
    <source>
        <dbReference type="ARBA" id="ARBA00023015"/>
    </source>
</evidence>
<feature type="compositionally biased region" description="Polar residues" evidence="6">
    <location>
        <begin position="83"/>
        <end position="94"/>
    </location>
</feature>
<dbReference type="SUPFAM" id="SSF57701">
    <property type="entry name" value="Zn2/Cys6 DNA-binding domain"/>
    <property type="match status" value="1"/>
</dbReference>
<keyword evidence="3" id="KW-0238">DNA-binding</keyword>
<organism evidence="8 9">
    <name type="scientific">Penicillium bovifimosum</name>
    <dbReference type="NCBI Taxonomy" id="126998"/>
    <lineage>
        <taxon>Eukaryota</taxon>
        <taxon>Fungi</taxon>
        <taxon>Dikarya</taxon>
        <taxon>Ascomycota</taxon>
        <taxon>Pezizomycotina</taxon>
        <taxon>Eurotiomycetes</taxon>
        <taxon>Eurotiomycetidae</taxon>
        <taxon>Eurotiales</taxon>
        <taxon>Aspergillaceae</taxon>
        <taxon>Penicillium</taxon>
    </lineage>
</organism>
<dbReference type="Gene3D" id="4.10.240.10">
    <property type="entry name" value="Zn(2)-C6 fungal-type DNA-binding domain"/>
    <property type="match status" value="1"/>
</dbReference>
<dbReference type="InterPro" id="IPR051711">
    <property type="entry name" value="Stress_Response_Reg"/>
</dbReference>
<sequence>MEETTQRKVRSACDACHGLKMKCSGGDPCTGCARSKQTCLYSEPNRLGRPKGSKNRQRPQWSRQRGGSSRAISADKNRAGSFSRESVPSECPTTQGVPMEIEAALPSTGDTLDIFNEHHLAHASDSAFFSTAAMSDKSWEEPSDLFEGLDMEGGFRHDGSVFSVMPLGYEDEFRRAMQGVDLSFLETGHCVPQEPISAPPESARASKPVGQRRETTWDGCSCLDRQTRFLSDLKKIVGKYPLTPVPIILQATQDSKALWERLAHCGACRRDQDSVAVLILAMGLRNILQGLQCLILKQQPSSQMSSSAWTGGSSTASNSRSSSRSSLFDTMSVEGTDRRSHELTTNTIRVGSFEIPQDEQAFLTDVLIARALSKIKWTHDSMVDYIRRVHGSPFANLRPGEKRPIHFILEDLQNLIEATEASVRSIIHSG</sequence>
<dbReference type="SMART" id="SM00066">
    <property type="entry name" value="GAL4"/>
    <property type="match status" value="1"/>
</dbReference>
<evidence type="ECO:0000256" key="5">
    <source>
        <dbReference type="ARBA" id="ARBA00023242"/>
    </source>
</evidence>
<dbReference type="GO" id="GO:0043565">
    <property type="term" value="F:sequence-specific DNA binding"/>
    <property type="evidence" value="ECO:0007669"/>
    <property type="project" value="TreeGrafter"/>
</dbReference>
<proteinExistence type="predicted"/>
<evidence type="ECO:0000313" key="9">
    <source>
        <dbReference type="Proteomes" id="UP001149079"/>
    </source>
</evidence>
<comment type="subcellular location">
    <subcellularLocation>
        <location evidence="1">Nucleus</location>
    </subcellularLocation>
</comment>
<feature type="compositionally biased region" description="Polar residues" evidence="6">
    <location>
        <begin position="58"/>
        <end position="71"/>
    </location>
</feature>
<feature type="domain" description="Zn(2)-C6 fungal-type" evidence="7">
    <location>
        <begin position="12"/>
        <end position="41"/>
    </location>
</feature>
<feature type="compositionally biased region" description="Low complexity" evidence="6">
    <location>
        <begin position="306"/>
        <end position="326"/>
    </location>
</feature>
<keyword evidence="2" id="KW-0805">Transcription regulation</keyword>
<feature type="compositionally biased region" description="Basic residues" evidence="6">
    <location>
        <begin position="48"/>
        <end position="57"/>
    </location>
</feature>
<dbReference type="EMBL" id="JAPQKL010000006">
    <property type="protein sequence ID" value="KAJ5124899.1"/>
    <property type="molecule type" value="Genomic_DNA"/>
</dbReference>
<dbReference type="GO" id="GO:0045944">
    <property type="term" value="P:positive regulation of transcription by RNA polymerase II"/>
    <property type="evidence" value="ECO:0007669"/>
    <property type="project" value="TreeGrafter"/>
</dbReference>
<feature type="region of interest" description="Disordered" evidence="6">
    <location>
        <begin position="42"/>
        <end position="94"/>
    </location>
</feature>
<comment type="caution">
    <text evidence="8">The sequence shown here is derived from an EMBL/GenBank/DDBJ whole genome shotgun (WGS) entry which is preliminary data.</text>
</comment>
<keyword evidence="4" id="KW-0804">Transcription</keyword>
<dbReference type="PROSITE" id="PS00463">
    <property type="entry name" value="ZN2_CY6_FUNGAL_1"/>
    <property type="match status" value="1"/>
</dbReference>
<dbReference type="GO" id="GO:0008270">
    <property type="term" value="F:zinc ion binding"/>
    <property type="evidence" value="ECO:0007669"/>
    <property type="project" value="InterPro"/>
</dbReference>
<evidence type="ECO:0000256" key="1">
    <source>
        <dbReference type="ARBA" id="ARBA00004123"/>
    </source>
</evidence>
<evidence type="ECO:0000259" key="7">
    <source>
        <dbReference type="PROSITE" id="PS50048"/>
    </source>
</evidence>
<evidence type="ECO:0000313" key="8">
    <source>
        <dbReference type="EMBL" id="KAJ5124899.1"/>
    </source>
</evidence>
<dbReference type="GeneID" id="81408638"/>
<evidence type="ECO:0000256" key="6">
    <source>
        <dbReference type="SAM" id="MobiDB-lite"/>
    </source>
</evidence>